<dbReference type="RefSeq" id="WP_128356320.1">
    <property type="nucleotide sequence ID" value="NZ_CP022987.1"/>
</dbReference>
<organism evidence="8 9">
    <name type="scientific">Pollutimonas thiosulfatoxidans</name>
    <dbReference type="NCBI Taxonomy" id="2028345"/>
    <lineage>
        <taxon>Bacteria</taxon>
        <taxon>Pseudomonadati</taxon>
        <taxon>Pseudomonadota</taxon>
        <taxon>Betaproteobacteria</taxon>
        <taxon>Burkholderiales</taxon>
        <taxon>Alcaligenaceae</taxon>
        <taxon>Pollutimonas</taxon>
    </lineage>
</organism>
<dbReference type="PANTHER" id="PTHR33452">
    <property type="entry name" value="OXIDOREDUCTASE CATD-RELATED"/>
    <property type="match status" value="1"/>
</dbReference>
<reference evidence="8 9" key="1">
    <citation type="submission" date="2017-08" db="EMBL/GenBank/DDBJ databases">
        <authorList>
            <person name="Park S.-J."/>
            <person name="Kim H."/>
        </authorList>
    </citation>
    <scope>NUCLEOTIDE SEQUENCE [LARGE SCALE GENOMIC DNA]</scope>
    <source>
        <strain evidence="9">ye3</strain>
    </source>
</reference>
<keyword evidence="5 7" id="KW-1133">Transmembrane helix</keyword>
<protein>
    <submittedName>
        <fullName evidence="8">DoxX family protein</fullName>
    </submittedName>
</protein>
<dbReference type="InterPro" id="IPR051907">
    <property type="entry name" value="DoxX-like_oxidoreductase"/>
</dbReference>
<evidence type="ECO:0000313" key="8">
    <source>
        <dbReference type="EMBL" id="QAA95328.1"/>
    </source>
</evidence>
<evidence type="ECO:0000256" key="6">
    <source>
        <dbReference type="ARBA" id="ARBA00023136"/>
    </source>
</evidence>
<dbReference type="InterPro" id="IPR032808">
    <property type="entry name" value="DoxX"/>
</dbReference>
<keyword evidence="3" id="KW-1003">Cell membrane</keyword>
<gene>
    <name evidence="8" type="ORF">CKA81_16765</name>
</gene>
<comment type="similarity">
    <text evidence="2">Belongs to the DoxX family.</text>
</comment>
<dbReference type="OrthoDB" id="9792760at2"/>
<evidence type="ECO:0000256" key="4">
    <source>
        <dbReference type="ARBA" id="ARBA00022692"/>
    </source>
</evidence>
<evidence type="ECO:0000256" key="7">
    <source>
        <dbReference type="SAM" id="Phobius"/>
    </source>
</evidence>
<dbReference type="KEGG" id="pus:CKA81_16765"/>
<feature type="transmembrane region" description="Helical" evidence="7">
    <location>
        <begin position="7"/>
        <end position="26"/>
    </location>
</feature>
<accession>A0A410GGC0</accession>
<evidence type="ECO:0000256" key="1">
    <source>
        <dbReference type="ARBA" id="ARBA00004651"/>
    </source>
</evidence>
<evidence type="ECO:0000313" key="9">
    <source>
        <dbReference type="Proteomes" id="UP000283474"/>
    </source>
</evidence>
<dbReference type="GO" id="GO:0005886">
    <property type="term" value="C:plasma membrane"/>
    <property type="evidence" value="ECO:0007669"/>
    <property type="project" value="UniProtKB-SubCell"/>
</dbReference>
<feature type="transmembrane region" description="Helical" evidence="7">
    <location>
        <begin position="46"/>
        <end position="67"/>
    </location>
</feature>
<keyword evidence="4 7" id="KW-0812">Transmembrane</keyword>
<proteinExistence type="inferred from homology"/>
<comment type="subcellular location">
    <subcellularLocation>
        <location evidence="1">Cell membrane</location>
        <topology evidence="1">Multi-pass membrane protein</topology>
    </subcellularLocation>
</comment>
<feature type="transmembrane region" description="Helical" evidence="7">
    <location>
        <begin position="107"/>
        <end position="130"/>
    </location>
</feature>
<dbReference type="PANTHER" id="PTHR33452:SF1">
    <property type="entry name" value="INNER MEMBRANE PROTEIN YPHA-RELATED"/>
    <property type="match status" value="1"/>
</dbReference>
<evidence type="ECO:0000256" key="2">
    <source>
        <dbReference type="ARBA" id="ARBA00006679"/>
    </source>
</evidence>
<evidence type="ECO:0000256" key="3">
    <source>
        <dbReference type="ARBA" id="ARBA00022475"/>
    </source>
</evidence>
<feature type="transmembrane region" description="Helical" evidence="7">
    <location>
        <begin position="74"/>
        <end position="95"/>
    </location>
</feature>
<evidence type="ECO:0000256" key="5">
    <source>
        <dbReference type="ARBA" id="ARBA00022989"/>
    </source>
</evidence>
<name>A0A410GGC0_9BURK</name>
<keyword evidence="6 7" id="KW-0472">Membrane</keyword>
<dbReference type="AlphaFoldDB" id="A0A410GGC0"/>
<dbReference type="Pfam" id="PF07681">
    <property type="entry name" value="DoxX"/>
    <property type="match status" value="1"/>
</dbReference>
<dbReference type="EMBL" id="CP022987">
    <property type="protein sequence ID" value="QAA95328.1"/>
    <property type="molecule type" value="Genomic_DNA"/>
</dbReference>
<dbReference type="Proteomes" id="UP000283474">
    <property type="component" value="Chromosome"/>
</dbReference>
<sequence>MSSNSQNSLSLIGRLMLVAFFLPAGISKLTGFEGTVGYISSVGLPLATLGAVLAIVVEIGGSAALLLGYRTRAAALVLALFTLVAGIFFHAYWAAPADQAFVAELLFFKNIAIVGGLLAFAAHGAGAWSLDARNKV</sequence>
<keyword evidence="9" id="KW-1185">Reference proteome</keyword>